<dbReference type="EMBL" id="JABBGC010000003">
    <property type="protein sequence ID" value="NML40152.1"/>
    <property type="molecule type" value="Genomic_DNA"/>
</dbReference>
<dbReference type="Proteomes" id="UP000583266">
    <property type="component" value="Unassembled WGS sequence"/>
</dbReference>
<reference evidence="2 3" key="1">
    <citation type="submission" date="2020-04" db="EMBL/GenBank/DDBJ databases">
        <title>Chitinophaga sp. G-6-1-13 sp. nov., isolated from soil.</title>
        <authorList>
            <person name="Dahal R.H."/>
            <person name="Chaudhary D.K."/>
        </authorList>
    </citation>
    <scope>NUCLEOTIDE SEQUENCE [LARGE SCALE GENOMIC DNA]</scope>
    <source>
        <strain evidence="2 3">G-6-1-13</strain>
    </source>
</reference>
<gene>
    <name evidence="2" type="ORF">HHL17_23335</name>
</gene>
<feature type="signal peptide" evidence="1">
    <location>
        <begin position="1"/>
        <end position="18"/>
    </location>
</feature>
<proteinExistence type="predicted"/>
<comment type="caution">
    <text evidence="2">The sequence shown here is derived from an EMBL/GenBank/DDBJ whole genome shotgun (WGS) entry which is preliminary data.</text>
</comment>
<dbReference type="AlphaFoldDB" id="A0A848GSQ6"/>
<accession>A0A848GSQ6</accession>
<evidence type="ECO:0000313" key="2">
    <source>
        <dbReference type="EMBL" id="NML40152.1"/>
    </source>
</evidence>
<organism evidence="2 3">
    <name type="scientific">Chitinophaga fulva</name>
    <dbReference type="NCBI Taxonomy" id="2728842"/>
    <lineage>
        <taxon>Bacteria</taxon>
        <taxon>Pseudomonadati</taxon>
        <taxon>Bacteroidota</taxon>
        <taxon>Chitinophagia</taxon>
        <taxon>Chitinophagales</taxon>
        <taxon>Chitinophagaceae</taxon>
        <taxon>Chitinophaga</taxon>
    </lineage>
</organism>
<keyword evidence="3" id="KW-1185">Reference proteome</keyword>
<evidence type="ECO:0000256" key="1">
    <source>
        <dbReference type="SAM" id="SignalP"/>
    </source>
</evidence>
<keyword evidence="1" id="KW-0732">Signal</keyword>
<sequence length="169" mass="18955">MKATICVTSLVLAILCLSFTTGPRKQYCNNRFQFCMEYPDDFKANGESGNGDGQTFSAPKSTAKIWAYGHLALDPRDLDENADPDPLKHEFKTSTEGLKLAYKVIKPNFYIFSGTNDKGDIVYCKTARHKINYMGSPDSEVLQSIMIIYPAAEQDKYKDYCTYIAGSLK</sequence>
<evidence type="ECO:0000313" key="3">
    <source>
        <dbReference type="Proteomes" id="UP000583266"/>
    </source>
</evidence>
<feature type="chain" id="PRO_5032992220" evidence="1">
    <location>
        <begin position="19"/>
        <end position="169"/>
    </location>
</feature>
<dbReference type="RefSeq" id="WP_169227267.1">
    <property type="nucleotide sequence ID" value="NZ_JABBGC010000003.1"/>
</dbReference>
<protein>
    <submittedName>
        <fullName evidence="2">Uncharacterized protein</fullName>
    </submittedName>
</protein>
<name>A0A848GSQ6_9BACT</name>